<keyword evidence="4" id="KW-1185">Reference proteome</keyword>
<accession>A0A4Q2UAG8</accession>
<dbReference type="PANTHER" id="PTHR31527">
    <property type="entry name" value="RE64534P"/>
    <property type="match status" value="1"/>
</dbReference>
<dbReference type="OrthoDB" id="9792415at2"/>
<gene>
    <name evidence="3" type="ORF">D3273_03930</name>
</gene>
<organism evidence="3 4">
    <name type="scientific">Lichenibacterium minor</name>
    <dbReference type="NCBI Taxonomy" id="2316528"/>
    <lineage>
        <taxon>Bacteria</taxon>
        <taxon>Pseudomonadati</taxon>
        <taxon>Pseudomonadota</taxon>
        <taxon>Alphaproteobacteria</taxon>
        <taxon>Hyphomicrobiales</taxon>
        <taxon>Lichenihabitantaceae</taxon>
        <taxon>Lichenibacterium</taxon>
    </lineage>
</organism>
<dbReference type="PANTHER" id="PTHR31527:SF0">
    <property type="entry name" value="RE64534P"/>
    <property type="match status" value="1"/>
</dbReference>
<dbReference type="AlphaFoldDB" id="A0A4Q2UAG8"/>
<proteinExistence type="predicted"/>
<evidence type="ECO:0000259" key="2">
    <source>
        <dbReference type="Pfam" id="PF09347"/>
    </source>
</evidence>
<feature type="domain" description="DUF1989" evidence="2">
    <location>
        <begin position="51"/>
        <end position="231"/>
    </location>
</feature>
<name>A0A4Q2UAG8_9HYPH</name>
<dbReference type="Proteomes" id="UP000290759">
    <property type="component" value="Unassembled WGS sequence"/>
</dbReference>
<reference evidence="3 4" key="2">
    <citation type="submission" date="2019-02" db="EMBL/GenBank/DDBJ databases">
        <title>'Lichenibacterium ramalinii' gen. nov. sp. nov., 'Lichenibacterium minor' gen. nov. sp. nov.</title>
        <authorList>
            <person name="Pankratov T."/>
        </authorList>
    </citation>
    <scope>NUCLEOTIDE SEQUENCE [LARGE SCALE GENOMIC DNA]</scope>
    <source>
        <strain evidence="3 4">RmlP026</strain>
    </source>
</reference>
<protein>
    <submittedName>
        <fullName evidence="3">DUF1989 domain-containing protein</fullName>
    </submittedName>
</protein>
<dbReference type="Pfam" id="PF09347">
    <property type="entry name" value="DUF1989"/>
    <property type="match status" value="1"/>
</dbReference>
<dbReference type="InterPro" id="IPR018959">
    <property type="entry name" value="DUF1989"/>
</dbReference>
<evidence type="ECO:0000313" key="4">
    <source>
        <dbReference type="Proteomes" id="UP000290759"/>
    </source>
</evidence>
<reference evidence="3 4" key="1">
    <citation type="submission" date="2018-12" db="EMBL/GenBank/DDBJ databases">
        <authorList>
            <person name="Grouzdev D.S."/>
            <person name="Krutkina M.S."/>
        </authorList>
    </citation>
    <scope>NUCLEOTIDE SEQUENCE [LARGE SCALE GENOMIC DNA]</scope>
    <source>
        <strain evidence="3 4">RmlP026</strain>
    </source>
</reference>
<dbReference type="EMBL" id="QYBB01000002">
    <property type="protein sequence ID" value="RYC33620.1"/>
    <property type="molecule type" value="Genomic_DNA"/>
</dbReference>
<feature type="region of interest" description="Disordered" evidence="1">
    <location>
        <begin position="270"/>
        <end position="294"/>
    </location>
</feature>
<dbReference type="RefSeq" id="WP_129223681.1">
    <property type="nucleotide sequence ID" value="NZ_QYBB01000002.1"/>
</dbReference>
<comment type="caution">
    <text evidence="3">The sequence shown here is derived from an EMBL/GenBank/DDBJ whole genome shotgun (WGS) entry which is preliminary data.</text>
</comment>
<sequence length="294" mass="31866">MTPSRPDEPSDAAARRSRPAVVVYPVETLPSPDMARLLDARRTLALVDAVVVPPRDAACFEVPRGHFCRIVSVGGPQVGDLNLWNSADLSEGFFSGKTRALHGTHVGVGDRLWSGLPFLRPLATITHDTLGWYGFDEDGGGVHDVIGTRCDPYTNRLLHGGDYHHCCHSNLARALGARLGRPARDVEHHLHDVLNVFMCTGFTRDTHRYFMKASPVRPGDFLEFFAEIDLLGALSACPGGDCGSSHSSDAAACHPLRVEIFRPDPAALAGLERPEPSAYPRTHGERPPSDVASP</sequence>
<evidence type="ECO:0000313" key="3">
    <source>
        <dbReference type="EMBL" id="RYC33620.1"/>
    </source>
</evidence>
<evidence type="ECO:0000256" key="1">
    <source>
        <dbReference type="SAM" id="MobiDB-lite"/>
    </source>
</evidence>